<dbReference type="PIRSF" id="PIRSF001444">
    <property type="entry name" value="Adenylate_cycl"/>
    <property type="match status" value="1"/>
</dbReference>
<dbReference type="GO" id="GO:0004016">
    <property type="term" value="F:adenylate cyclase activity"/>
    <property type="evidence" value="ECO:0007669"/>
    <property type="project" value="InterPro"/>
</dbReference>
<name>A0A1I4PJB5_9GAMM</name>
<dbReference type="OrthoDB" id="5571448at2"/>
<dbReference type="PANTHER" id="PTHR38760:SF1">
    <property type="entry name" value="ADENYLATE CYCLASE"/>
    <property type="match status" value="1"/>
</dbReference>
<keyword evidence="3" id="KW-1185">Reference proteome</keyword>
<evidence type="ECO:0000313" key="3">
    <source>
        <dbReference type="Proteomes" id="UP000243629"/>
    </source>
</evidence>
<dbReference type="STRING" id="1720063.SAMN05216217_102360"/>
<accession>A0A1I4PJB5</accession>
<proteinExistence type="predicted"/>
<evidence type="ECO:0000313" key="2">
    <source>
        <dbReference type="EMBL" id="SFM27605.1"/>
    </source>
</evidence>
<evidence type="ECO:0000259" key="1">
    <source>
        <dbReference type="Pfam" id="PF12633"/>
    </source>
</evidence>
<feature type="domain" description="Adenylate cyclase class-I N-terminal" evidence="1">
    <location>
        <begin position="20"/>
        <end position="216"/>
    </location>
</feature>
<dbReference type="GO" id="GO:0006171">
    <property type="term" value="P:cAMP biosynthetic process"/>
    <property type="evidence" value="ECO:0007669"/>
    <property type="project" value="InterPro"/>
</dbReference>
<dbReference type="PANTHER" id="PTHR38760">
    <property type="entry name" value="ADENYLATE CYCLASE"/>
    <property type="match status" value="1"/>
</dbReference>
<gene>
    <name evidence="2" type="ORF">SAMN05216217_102360</name>
</gene>
<dbReference type="Proteomes" id="UP000243629">
    <property type="component" value="Unassembled WGS sequence"/>
</dbReference>
<dbReference type="InterPro" id="IPR024685">
    <property type="entry name" value="Adenylate_cyclase_1_N"/>
</dbReference>
<dbReference type="EMBL" id="FOUI01000002">
    <property type="protein sequence ID" value="SFM27605.1"/>
    <property type="molecule type" value="Genomic_DNA"/>
</dbReference>
<sequence>MAQEPEYRPQIEQGIDRKALNNLRQRFMRINQIRLRRVLQALPPRQLLVLQALPMLFDSNHPLLPGFVSRHTPCGLSQFAPDDDTLKAAHSIARSFSWRKPPAGFKAQIHALYLMGSGGTIGQSDKSDLDVWVCHDPALDNEQRAELDRKCRHITDWAATQGCEAHFYLVDADAFSRGERDSHLSSEDCGSAQHYLLLDEFYRTAILLAGRHPRWWLVPDYAEHNYPHYAGELLRKRFIRADDSLELGHLALIPPGEYVGAGLWQLFKGIDSPYKSVLKLLLTEVYASEHPHTRCLSLEFKHAIYQGRLDPDELDPYVMLYRRIEGYLLGRGERERLELVRRCLYVKADVYLSRRSGMLDWKRVVMEKLVREWQWDSRQLQQMDQRHEWKVREVTRAQRQLVGELTHSYRLLSQFGRSQNVINQITRRDLTLLGRRLYAAFERKAGKIELLNPGISPDLGEALLTLALRPGGSDRDPHWNLYRGNLAFSELSDHTPLKRSRELMELLSWGYRNGLIDPASRLTLHPGDSDLSESELQQLITSLRQHFPLPLPALTEAALSRPALPCKVLLVVNASIDPLPGTSQKNLHLISSHTDALGYSGLRDNLVRSIDQISLNSWNEMQVNRHQGEQAWLQALCDYLNRALEQQHRPEVEVACFCRNRGAAITERIQQLFNDCSEHLLGPLPARLLLQDQHHYRLLERRDDRIQASALLDLPALVEHLGEQPARTPLILDSYALRGQDLALILQNNQPRCIQLFYRILPASQIELSVLDEAGALWRTRLAGDDEQTQLLPLLRFLHNLRLRRELSLDFSSRSAETDIRLYQLLPPGNGLPLRIEARNLPDHGVETGYLDVQAIAEASDGDQLQISMFCGQREFSQLEYGSRLYHEVAAHILRQRRQQQTYPCYITDLDLSLIDPDGKLHTVIYLKHRERLEQALNQALQSL</sequence>
<reference evidence="3" key="1">
    <citation type="submission" date="2016-10" db="EMBL/GenBank/DDBJ databases">
        <authorList>
            <person name="Varghese N."/>
            <person name="Submissions S."/>
        </authorList>
    </citation>
    <scope>NUCLEOTIDE SEQUENCE [LARGE SCALE GENOMIC DNA]</scope>
    <source>
        <strain evidence="3">DSM 24213</strain>
    </source>
</reference>
<protein>
    <submittedName>
        <fullName evidence="2">Adenylate cyclase, class 1</fullName>
    </submittedName>
</protein>
<dbReference type="InterPro" id="IPR000274">
    <property type="entry name" value="Adenylate_cyclase_1"/>
</dbReference>
<dbReference type="Pfam" id="PF12633">
    <property type="entry name" value="Adenyl_cycl_N"/>
    <property type="match status" value="1"/>
</dbReference>
<dbReference type="AlphaFoldDB" id="A0A1I4PJB5"/>
<dbReference type="Pfam" id="PF01295">
    <property type="entry name" value="Adenylate_cycl"/>
    <property type="match status" value="1"/>
</dbReference>
<organism evidence="2 3">
    <name type="scientific">Halopseudomonas yangmingensis</name>
    <dbReference type="NCBI Taxonomy" id="1720063"/>
    <lineage>
        <taxon>Bacteria</taxon>
        <taxon>Pseudomonadati</taxon>
        <taxon>Pseudomonadota</taxon>
        <taxon>Gammaproteobacteria</taxon>
        <taxon>Pseudomonadales</taxon>
        <taxon>Pseudomonadaceae</taxon>
        <taxon>Halopseudomonas</taxon>
    </lineage>
</organism>
<dbReference type="RefSeq" id="WP_093473052.1">
    <property type="nucleotide sequence ID" value="NZ_FOUI01000002.1"/>
</dbReference>